<dbReference type="InterPro" id="IPR010666">
    <property type="entry name" value="Znf_GRF"/>
</dbReference>
<feature type="compositionally biased region" description="Polar residues" evidence="6">
    <location>
        <begin position="50"/>
        <end position="60"/>
    </location>
</feature>
<evidence type="ECO:0000313" key="10">
    <source>
        <dbReference type="EMBL" id="KAH0867385.1"/>
    </source>
</evidence>
<dbReference type="Pfam" id="PF06839">
    <property type="entry name" value="Zn_ribbon_GRF"/>
    <property type="match status" value="1"/>
</dbReference>
<accession>A0ABQ7YGU0</accession>
<evidence type="ECO:0000256" key="4">
    <source>
        <dbReference type="PROSITE-ProRule" id="PRU01343"/>
    </source>
</evidence>
<keyword evidence="7" id="KW-1133">Transmembrane helix</keyword>
<dbReference type="Proteomes" id="UP000824890">
    <property type="component" value="Unassembled WGS sequence"/>
</dbReference>
<dbReference type="PROSITE" id="PS51999">
    <property type="entry name" value="ZF_GRF"/>
    <property type="match status" value="1"/>
</dbReference>
<comment type="caution">
    <text evidence="10">The sequence shown here is derived from an EMBL/GenBank/DDBJ whole genome shotgun (WGS) entry which is preliminary data.</text>
</comment>
<keyword evidence="5" id="KW-0175">Coiled coil</keyword>
<sequence>MLSRFVSVLGVLVSLEASQSSFDVNFSQADDIIPGIGTQGVEGLSQTSYVPGFDPSQTNKGDSKDFSPRFNSSTALTDSPLRTDGSPQSSLYYCSEESWIGFTEWVKKPKPYHLVRQSIVSPGKWLGNEEMDAVMFIWRVNTTLKRWDPSRVAFLNAMFCLQIDPAYNKFFPNKKPMNCLVFVLGTAEESFHLMGVLIKFGVSMLIVSTFLYRVAKQRGIHTRCNCGEAVSHFTSKTVRNLGRLFHRCPMGSEMDKTHLFKWTDKSVVEEIEDFQDLFDVLLVDNIEFQKSVRAGETMMKGHESKIEEMEDAIAHCEEKITECIRELRIIKALFVCCLVMVFMYLAYA</sequence>
<feature type="transmembrane region" description="Helical" evidence="7">
    <location>
        <begin position="191"/>
        <end position="212"/>
    </location>
</feature>
<feature type="domain" description="GRF-type" evidence="9">
    <location>
        <begin position="224"/>
        <end position="266"/>
    </location>
</feature>
<evidence type="ECO:0000256" key="2">
    <source>
        <dbReference type="ARBA" id="ARBA00022771"/>
    </source>
</evidence>
<feature type="coiled-coil region" evidence="5">
    <location>
        <begin position="299"/>
        <end position="326"/>
    </location>
</feature>
<keyword evidence="3" id="KW-0862">Zinc</keyword>
<reference evidence="10 11" key="1">
    <citation type="submission" date="2021-05" db="EMBL/GenBank/DDBJ databases">
        <title>Genome Assembly of Synthetic Allotetraploid Brassica napus Reveals Homoeologous Exchanges between Subgenomes.</title>
        <authorList>
            <person name="Davis J.T."/>
        </authorList>
    </citation>
    <scope>NUCLEOTIDE SEQUENCE [LARGE SCALE GENOMIC DNA]</scope>
    <source>
        <strain evidence="11">cv. Da-Ae</strain>
        <tissue evidence="10">Seedling</tissue>
    </source>
</reference>
<dbReference type="EMBL" id="JAGKQM010000017">
    <property type="protein sequence ID" value="KAH0867385.1"/>
    <property type="molecule type" value="Genomic_DNA"/>
</dbReference>
<feature type="transmembrane region" description="Helical" evidence="7">
    <location>
        <begin position="329"/>
        <end position="347"/>
    </location>
</feature>
<evidence type="ECO:0000256" key="6">
    <source>
        <dbReference type="SAM" id="MobiDB-lite"/>
    </source>
</evidence>
<evidence type="ECO:0000256" key="5">
    <source>
        <dbReference type="SAM" id="Coils"/>
    </source>
</evidence>
<feature type="chain" id="PRO_5047126605" description="GRF-type domain-containing protein" evidence="8">
    <location>
        <begin position="21"/>
        <end position="348"/>
    </location>
</feature>
<dbReference type="PANTHER" id="PTHR33248">
    <property type="entry name" value="ZINC ION-BINDING PROTEIN"/>
    <property type="match status" value="1"/>
</dbReference>
<keyword evidence="2 4" id="KW-0863">Zinc-finger</keyword>
<keyword evidence="1" id="KW-0479">Metal-binding</keyword>
<evidence type="ECO:0000256" key="8">
    <source>
        <dbReference type="SAM" id="SignalP"/>
    </source>
</evidence>
<evidence type="ECO:0000256" key="7">
    <source>
        <dbReference type="SAM" id="Phobius"/>
    </source>
</evidence>
<evidence type="ECO:0000256" key="3">
    <source>
        <dbReference type="ARBA" id="ARBA00022833"/>
    </source>
</evidence>
<evidence type="ECO:0000259" key="9">
    <source>
        <dbReference type="PROSITE" id="PS51999"/>
    </source>
</evidence>
<feature type="region of interest" description="Disordered" evidence="6">
    <location>
        <begin position="50"/>
        <end position="69"/>
    </location>
</feature>
<keyword evidence="8" id="KW-0732">Signal</keyword>
<proteinExistence type="predicted"/>
<protein>
    <recommendedName>
        <fullName evidence="9">GRF-type domain-containing protein</fullName>
    </recommendedName>
</protein>
<feature type="signal peptide" evidence="8">
    <location>
        <begin position="1"/>
        <end position="20"/>
    </location>
</feature>
<gene>
    <name evidence="10" type="ORF">HID58_074407</name>
</gene>
<keyword evidence="11" id="KW-1185">Reference proteome</keyword>
<keyword evidence="7" id="KW-0812">Transmembrane</keyword>
<name>A0ABQ7YGU0_BRANA</name>
<evidence type="ECO:0000256" key="1">
    <source>
        <dbReference type="ARBA" id="ARBA00022723"/>
    </source>
</evidence>
<evidence type="ECO:0000313" key="11">
    <source>
        <dbReference type="Proteomes" id="UP000824890"/>
    </source>
</evidence>
<organism evidence="10 11">
    <name type="scientific">Brassica napus</name>
    <name type="common">Rape</name>
    <dbReference type="NCBI Taxonomy" id="3708"/>
    <lineage>
        <taxon>Eukaryota</taxon>
        <taxon>Viridiplantae</taxon>
        <taxon>Streptophyta</taxon>
        <taxon>Embryophyta</taxon>
        <taxon>Tracheophyta</taxon>
        <taxon>Spermatophyta</taxon>
        <taxon>Magnoliopsida</taxon>
        <taxon>eudicotyledons</taxon>
        <taxon>Gunneridae</taxon>
        <taxon>Pentapetalae</taxon>
        <taxon>rosids</taxon>
        <taxon>malvids</taxon>
        <taxon>Brassicales</taxon>
        <taxon>Brassicaceae</taxon>
        <taxon>Brassiceae</taxon>
        <taxon>Brassica</taxon>
    </lineage>
</organism>
<keyword evidence="7" id="KW-0472">Membrane</keyword>